<sequence length="323" mass="34532">MKSIVCQQFAPLNQLQLQELPDPELPAGYVRIAITACGVNFVDALMVQGKYQIKPQTPFIPGSEAVGRIIEIAPDVADLNIGDRVFANLFGGFSSQAVVPARRLTRLPDILTDGQAATFMQSYLTGWFALVERAQVQADRCLLVLGAGSGVGLGAVDVAQALGVRVIAAASTQEKRDLAQQRGAFATIDSTLPANEVKEEAKRLSGGGVDYLYDPVGGELGETCLRALTDDGQYLVIGFVAGIPKLPANQVLLRNRRVIGVDWGSWSGRNPELNEAMLQEVLALIVAGKLHPVEPHTYPLANAAQALQDLEDRKVAGKIALIP</sequence>
<dbReference type="InterPro" id="IPR036291">
    <property type="entry name" value="NAD(P)-bd_dom_sf"/>
</dbReference>
<organism evidence="2">
    <name type="scientific">freshwater metagenome</name>
    <dbReference type="NCBI Taxonomy" id="449393"/>
    <lineage>
        <taxon>unclassified sequences</taxon>
        <taxon>metagenomes</taxon>
        <taxon>ecological metagenomes</taxon>
    </lineage>
</organism>
<proteinExistence type="predicted"/>
<evidence type="ECO:0000259" key="1">
    <source>
        <dbReference type="SMART" id="SM00829"/>
    </source>
</evidence>
<reference evidence="2" key="1">
    <citation type="submission" date="2020-05" db="EMBL/GenBank/DDBJ databases">
        <authorList>
            <person name="Chiriac C."/>
            <person name="Salcher M."/>
            <person name="Ghai R."/>
            <person name="Kavagutti S V."/>
        </authorList>
    </citation>
    <scope>NUCLEOTIDE SEQUENCE</scope>
</reference>
<dbReference type="CDD" id="cd08241">
    <property type="entry name" value="QOR1"/>
    <property type="match status" value="1"/>
</dbReference>
<dbReference type="SUPFAM" id="SSF50129">
    <property type="entry name" value="GroES-like"/>
    <property type="match status" value="1"/>
</dbReference>
<gene>
    <name evidence="2" type="ORF">UFOPK1421_00328</name>
    <name evidence="3" type="ORF">UFOPK4422_01699</name>
</gene>
<feature type="domain" description="Enoyl reductase (ER)" evidence="1">
    <location>
        <begin position="10"/>
        <end position="321"/>
    </location>
</feature>
<dbReference type="InterPro" id="IPR013149">
    <property type="entry name" value="ADH-like_C"/>
</dbReference>
<dbReference type="EMBL" id="CAFBRX010000255">
    <property type="protein sequence ID" value="CAB5137110.1"/>
    <property type="molecule type" value="Genomic_DNA"/>
</dbReference>
<protein>
    <submittedName>
        <fullName evidence="2">Unannotated protein</fullName>
    </submittedName>
</protein>
<dbReference type="PANTHER" id="PTHR43677:SF4">
    <property type="entry name" value="QUINONE OXIDOREDUCTASE-LIKE PROTEIN 2"/>
    <property type="match status" value="1"/>
</dbReference>
<dbReference type="GO" id="GO:0016491">
    <property type="term" value="F:oxidoreductase activity"/>
    <property type="evidence" value="ECO:0007669"/>
    <property type="project" value="InterPro"/>
</dbReference>
<name>A0A6J6B9V3_9ZZZZ</name>
<accession>A0A6J6B9V3</accession>
<dbReference type="SUPFAM" id="SSF51735">
    <property type="entry name" value="NAD(P)-binding Rossmann-fold domains"/>
    <property type="match status" value="1"/>
</dbReference>
<dbReference type="SMART" id="SM00829">
    <property type="entry name" value="PKS_ER"/>
    <property type="match status" value="1"/>
</dbReference>
<dbReference type="PANTHER" id="PTHR43677">
    <property type="entry name" value="SHORT-CHAIN DEHYDROGENASE/REDUCTASE"/>
    <property type="match status" value="1"/>
</dbReference>
<dbReference type="InterPro" id="IPR051397">
    <property type="entry name" value="Zn-ADH-like_protein"/>
</dbReference>
<dbReference type="InterPro" id="IPR020843">
    <property type="entry name" value="ER"/>
</dbReference>
<dbReference type="EMBL" id="CAEZSL010000022">
    <property type="protein sequence ID" value="CAB4535626.1"/>
    <property type="molecule type" value="Genomic_DNA"/>
</dbReference>
<dbReference type="Gene3D" id="3.90.180.10">
    <property type="entry name" value="Medium-chain alcohol dehydrogenases, catalytic domain"/>
    <property type="match status" value="1"/>
</dbReference>
<dbReference type="AlphaFoldDB" id="A0A6J6B9V3"/>
<evidence type="ECO:0000313" key="3">
    <source>
        <dbReference type="EMBL" id="CAB5137110.1"/>
    </source>
</evidence>
<evidence type="ECO:0000313" key="2">
    <source>
        <dbReference type="EMBL" id="CAB4535626.1"/>
    </source>
</evidence>
<dbReference type="InterPro" id="IPR013154">
    <property type="entry name" value="ADH-like_N"/>
</dbReference>
<dbReference type="Pfam" id="PF00107">
    <property type="entry name" value="ADH_zinc_N"/>
    <property type="match status" value="1"/>
</dbReference>
<dbReference type="Pfam" id="PF08240">
    <property type="entry name" value="ADH_N"/>
    <property type="match status" value="1"/>
</dbReference>
<dbReference type="InterPro" id="IPR011032">
    <property type="entry name" value="GroES-like_sf"/>
</dbReference>
<dbReference type="Gene3D" id="3.40.50.720">
    <property type="entry name" value="NAD(P)-binding Rossmann-like Domain"/>
    <property type="match status" value="1"/>
</dbReference>